<dbReference type="Gene3D" id="2.40.110.10">
    <property type="entry name" value="Butyryl-CoA Dehydrogenase, subunit A, domain 2"/>
    <property type="match status" value="1"/>
</dbReference>
<dbReference type="GO" id="GO:0005886">
    <property type="term" value="C:plasma membrane"/>
    <property type="evidence" value="ECO:0007669"/>
    <property type="project" value="UniProtKB-SubCell"/>
</dbReference>
<dbReference type="InterPro" id="IPR003593">
    <property type="entry name" value="AAA+_ATPase"/>
</dbReference>
<evidence type="ECO:0000256" key="1">
    <source>
        <dbReference type="ARBA" id="ARBA00004417"/>
    </source>
</evidence>
<sequence length="633" mass="69361">MLAKADSNIAHIWRNHFMLIERLVVYPTTDSFLQRLRERVSQGELIGLAGIELDRKQTGGASPLSSKLVRHGAGYRLSGKKFYSTGSLFADWISTYAALEDGTNIGVLLPRDRKGLELIDDWDGMGQRLTGTGTTIFHDVEVAPEEVVRPEVLHPRGNFFSSTIAQLFLTTVIAGITAAIAEDAEAVLGSRERTFYFAPTESALNDPLLLASIGERHADAFATEAIVLAAARVLDEAATGGQRQRVMIAMAIALKPQLLIADEPTTALDASVREQILSLIDRLRRELNMAVLLISHDLPLVSRWTDRVIIMHHGKAMEALPSPELFKAGRHPYTRGLIGASIRLDDGKRYDRARLAEVQAVRKPDGEFDFMLKQAVSATTGMLPAAEPALTVRDLVVQYGGTRAVDGVSFTIPKGRTLGLVGESGCGKSSLSRAIMGLVRSTSGEIVLGEDSLSSLSSRAMQPHRKRLQMVFQDPFASLNPRHSVGTILGGVLQANGNSSSVERHRRIRETLEQVGLAYNSIHRLPHEFSGGQRQRIAIARALILRPELVICDEPTSALDVSVQAQILNLRADLKHELGLTYLFISHDLAIVRYISDEVMVMRSGKILERGSTETIWEAPNHEYTRTLIAAAA</sequence>
<dbReference type="PANTHER" id="PTHR43776:SF7">
    <property type="entry name" value="D,D-DIPEPTIDE TRANSPORT ATP-BINDING PROTEIN DDPF-RELATED"/>
    <property type="match status" value="1"/>
</dbReference>
<dbReference type="PANTHER" id="PTHR43776">
    <property type="entry name" value="TRANSPORT ATP-BINDING PROTEIN"/>
    <property type="match status" value="1"/>
</dbReference>
<feature type="domain" description="ABC transporter" evidence="6">
    <location>
        <begin position="390"/>
        <end position="629"/>
    </location>
</feature>
<dbReference type="InterPro" id="IPR046373">
    <property type="entry name" value="Acyl-CoA_Oxase/DH_mid-dom_sf"/>
</dbReference>
<keyword evidence="8" id="KW-1185">Reference proteome</keyword>
<dbReference type="InterPro" id="IPR009100">
    <property type="entry name" value="AcylCoA_DH/oxidase_NM_dom_sf"/>
</dbReference>
<dbReference type="SMART" id="SM00382">
    <property type="entry name" value="AAA"/>
    <property type="match status" value="2"/>
</dbReference>
<dbReference type="GO" id="GO:0005524">
    <property type="term" value="F:ATP binding"/>
    <property type="evidence" value="ECO:0007669"/>
    <property type="project" value="UniProtKB-KW"/>
</dbReference>
<dbReference type="Proteomes" id="UP000481252">
    <property type="component" value="Unassembled WGS sequence"/>
</dbReference>
<dbReference type="GO" id="GO:0016887">
    <property type="term" value="F:ATP hydrolysis activity"/>
    <property type="evidence" value="ECO:0007669"/>
    <property type="project" value="InterPro"/>
</dbReference>
<dbReference type="SUPFAM" id="SSF56645">
    <property type="entry name" value="Acyl-CoA dehydrogenase NM domain-like"/>
    <property type="match status" value="1"/>
</dbReference>
<dbReference type="Gene3D" id="3.40.50.300">
    <property type="entry name" value="P-loop containing nucleotide triphosphate hydrolases"/>
    <property type="match status" value="2"/>
</dbReference>
<reference evidence="7 8" key="1">
    <citation type="submission" date="2020-02" db="EMBL/GenBank/DDBJ databases">
        <title>Genome sequence of the type strain CGMCC 1.15528 of Mesorhizobium zhangyense.</title>
        <authorList>
            <person name="Gao J."/>
            <person name="Sun J."/>
        </authorList>
    </citation>
    <scope>NUCLEOTIDE SEQUENCE [LARGE SCALE GENOMIC DNA]</scope>
    <source>
        <strain evidence="7 8">CGMCC 1.15528</strain>
    </source>
</reference>
<dbReference type="PROSITE" id="PS50893">
    <property type="entry name" value="ABC_TRANSPORTER_2"/>
    <property type="match status" value="2"/>
</dbReference>
<dbReference type="EMBL" id="JAAKZG010000004">
    <property type="protein sequence ID" value="NGN41821.1"/>
    <property type="molecule type" value="Genomic_DNA"/>
</dbReference>
<accession>A0A7C9R767</accession>
<dbReference type="PROSITE" id="PS00211">
    <property type="entry name" value="ABC_TRANSPORTER_1"/>
    <property type="match status" value="1"/>
</dbReference>
<evidence type="ECO:0000313" key="7">
    <source>
        <dbReference type="EMBL" id="NGN41821.1"/>
    </source>
</evidence>
<evidence type="ECO:0000256" key="5">
    <source>
        <dbReference type="ARBA" id="ARBA00022840"/>
    </source>
</evidence>
<evidence type="ECO:0000256" key="4">
    <source>
        <dbReference type="ARBA" id="ARBA00022741"/>
    </source>
</evidence>
<keyword evidence="4" id="KW-0547">Nucleotide-binding</keyword>
<proteinExistence type="inferred from homology"/>
<dbReference type="GO" id="GO:0015833">
    <property type="term" value="P:peptide transport"/>
    <property type="evidence" value="ECO:0007669"/>
    <property type="project" value="InterPro"/>
</dbReference>
<comment type="subcellular location">
    <subcellularLocation>
        <location evidence="1">Cell inner membrane</location>
        <topology evidence="1">Peripheral membrane protein</topology>
    </subcellularLocation>
</comment>
<name>A0A7C9R767_9HYPH</name>
<dbReference type="Pfam" id="PF08352">
    <property type="entry name" value="oligo_HPY"/>
    <property type="match status" value="1"/>
</dbReference>
<evidence type="ECO:0000259" key="6">
    <source>
        <dbReference type="PROSITE" id="PS50893"/>
    </source>
</evidence>
<dbReference type="GO" id="GO:0016627">
    <property type="term" value="F:oxidoreductase activity, acting on the CH-CH group of donors"/>
    <property type="evidence" value="ECO:0007669"/>
    <property type="project" value="InterPro"/>
</dbReference>
<feature type="domain" description="ABC transporter" evidence="6">
    <location>
        <begin position="18"/>
        <end position="338"/>
    </location>
</feature>
<dbReference type="SUPFAM" id="SSF52540">
    <property type="entry name" value="P-loop containing nucleoside triphosphate hydrolases"/>
    <property type="match status" value="2"/>
</dbReference>
<dbReference type="AlphaFoldDB" id="A0A7C9R767"/>
<gene>
    <name evidence="7" type="ORF">G6N74_12145</name>
</gene>
<dbReference type="RefSeq" id="WP_165117593.1">
    <property type="nucleotide sequence ID" value="NZ_JAAKZG010000004.1"/>
</dbReference>
<dbReference type="InterPro" id="IPR003439">
    <property type="entry name" value="ABC_transporter-like_ATP-bd"/>
</dbReference>
<dbReference type="GO" id="GO:0055085">
    <property type="term" value="P:transmembrane transport"/>
    <property type="evidence" value="ECO:0007669"/>
    <property type="project" value="UniProtKB-ARBA"/>
</dbReference>
<dbReference type="InterPro" id="IPR017871">
    <property type="entry name" value="ABC_transporter-like_CS"/>
</dbReference>
<dbReference type="InterPro" id="IPR013563">
    <property type="entry name" value="Oligopep_ABC_C"/>
</dbReference>
<keyword evidence="5 7" id="KW-0067">ATP-binding</keyword>
<protein>
    <submittedName>
        <fullName evidence="7">Dipeptide ABC transporter ATP-binding protein</fullName>
    </submittedName>
</protein>
<dbReference type="CDD" id="cd03257">
    <property type="entry name" value="ABC_NikE_OppD_transporters"/>
    <property type="match status" value="1"/>
</dbReference>
<organism evidence="7 8">
    <name type="scientific">Mesorhizobium zhangyense</name>
    <dbReference type="NCBI Taxonomy" id="1776730"/>
    <lineage>
        <taxon>Bacteria</taxon>
        <taxon>Pseudomonadati</taxon>
        <taxon>Pseudomonadota</taxon>
        <taxon>Alphaproteobacteria</taxon>
        <taxon>Hyphomicrobiales</taxon>
        <taxon>Phyllobacteriaceae</taxon>
        <taxon>Mesorhizobium</taxon>
    </lineage>
</organism>
<keyword evidence="3" id="KW-0813">Transport</keyword>
<evidence type="ECO:0000313" key="8">
    <source>
        <dbReference type="Proteomes" id="UP000481252"/>
    </source>
</evidence>
<evidence type="ECO:0000256" key="3">
    <source>
        <dbReference type="ARBA" id="ARBA00022448"/>
    </source>
</evidence>
<dbReference type="InterPro" id="IPR027417">
    <property type="entry name" value="P-loop_NTPase"/>
</dbReference>
<evidence type="ECO:0000256" key="2">
    <source>
        <dbReference type="ARBA" id="ARBA00005417"/>
    </source>
</evidence>
<dbReference type="Pfam" id="PF00005">
    <property type="entry name" value="ABC_tran"/>
    <property type="match status" value="2"/>
</dbReference>
<comment type="similarity">
    <text evidence="2">Belongs to the ABC transporter superfamily.</text>
</comment>
<dbReference type="NCBIfam" id="NF008453">
    <property type="entry name" value="PRK11308.1"/>
    <property type="match status" value="2"/>
</dbReference>
<comment type="caution">
    <text evidence="7">The sequence shown here is derived from an EMBL/GenBank/DDBJ whole genome shotgun (WGS) entry which is preliminary data.</text>
</comment>
<dbReference type="InterPro" id="IPR050319">
    <property type="entry name" value="ABC_transp_ATP-bind"/>
</dbReference>